<keyword evidence="11" id="KW-0443">Lipid metabolism</keyword>
<keyword evidence="5 13" id="KW-0444">Lipid biosynthesis</keyword>
<dbReference type="InterPro" id="IPR036736">
    <property type="entry name" value="ACP-like_sf"/>
</dbReference>
<dbReference type="PROSITE" id="PS50075">
    <property type="entry name" value="CARRIER"/>
    <property type="match status" value="1"/>
</dbReference>
<dbReference type="Proteomes" id="UP001327560">
    <property type="component" value="Chromosome 6"/>
</dbReference>
<evidence type="ECO:0000256" key="3">
    <source>
        <dbReference type="ARBA" id="ARBA00010930"/>
    </source>
</evidence>
<evidence type="ECO:0000256" key="5">
    <source>
        <dbReference type="ARBA" id="ARBA00022516"/>
    </source>
</evidence>
<dbReference type="InterPro" id="IPR020806">
    <property type="entry name" value="PKS_PP-bd"/>
</dbReference>
<evidence type="ECO:0000256" key="7">
    <source>
        <dbReference type="ARBA" id="ARBA00022553"/>
    </source>
</evidence>
<proteinExistence type="inferred from homology"/>
<evidence type="ECO:0000256" key="1">
    <source>
        <dbReference type="ARBA" id="ARBA00003180"/>
    </source>
</evidence>
<evidence type="ECO:0000256" key="6">
    <source>
        <dbReference type="ARBA" id="ARBA00022528"/>
    </source>
</evidence>
<dbReference type="SMART" id="SM00823">
    <property type="entry name" value="PKS_PP"/>
    <property type="match status" value="1"/>
</dbReference>
<keyword evidence="12 13" id="KW-0275">Fatty acid biosynthesis</keyword>
<keyword evidence="9" id="KW-0276">Fatty acid metabolism</keyword>
<dbReference type="InterPro" id="IPR003231">
    <property type="entry name" value="ACP"/>
</dbReference>
<evidence type="ECO:0000259" key="14">
    <source>
        <dbReference type="PROSITE" id="PS50075"/>
    </source>
</evidence>
<evidence type="ECO:0000256" key="12">
    <source>
        <dbReference type="ARBA" id="ARBA00023160"/>
    </source>
</evidence>
<organism evidence="15 16">
    <name type="scientific">Canna indica</name>
    <name type="common">Indian-shot</name>
    <dbReference type="NCBI Taxonomy" id="4628"/>
    <lineage>
        <taxon>Eukaryota</taxon>
        <taxon>Viridiplantae</taxon>
        <taxon>Streptophyta</taxon>
        <taxon>Embryophyta</taxon>
        <taxon>Tracheophyta</taxon>
        <taxon>Spermatophyta</taxon>
        <taxon>Magnoliopsida</taxon>
        <taxon>Liliopsida</taxon>
        <taxon>Zingiberales</taxon>
        <taxon>Cannaceae</taxon>
        <taxon>Canna</taxon>
    </lineage>
</organism>
<sequence>MASITGTAVQVSFRLPRQSLQVSNGFSGLKSVTFSRQRKSFSSIQLQRAPMRSQISCAAKPETLDKVCGIVKKQLALSEDTSVTGKSTFAELGADSLDTVEIVMGFEEEFGISVEEDSAQHIQTVQDAADLIEDLVEKKCAA</sequence>
<evidence type="ECO:0000256" key="10">
    <source>
        <dbReference type="ARBA" id="ARBA00022946"/>
    </source>
</evidence>
<evidence type="ECO:0000256" key="8">
    <source>
        <dbReference type="ARBA" id="ARBA00022640"/>
    </source>
</evidence>
<gene>
    <name evidence="15" type="ORF">Cni_G21054</name>
</gene>
<evidence type="ECO:0000256" key="2">
    <source>
        <dbReference type="ARBA" id="ARBA00004229"/>
    </source>
</evidence>
<dbReference type="HAMAP" id="MF_01217">
    <property type="entry name" value="Acyl_carrier"/>
    <property type="match status" value="1"/>
</dbReference>
<protein>
    <recommendedName>
        <fullName evidence="13">Acyl carrier protein</fullName>
    </recommendedName>
</protein>
<reference evidence="15 16" key="1">
    <citation type="submission" date="2023-10" db="EMBL/GenBank/DDBJ databases">
        <title>Chromosome-scale genome assembly provides insights into flower coloration mechanisms of Canna indica.</title>
        <authorList>
            <person name="Li C."/>
        </authorList>
    </citation>
    <scope>NUCLEOTIDE SEQUENCE [LARGE SCALE GENOMIC DNA]</scope>
    <source>
        <tissue evidence="15">Flower</tissue>
    </source>
</reference>
<evidence type="ECO:0000256" key="13">
    <source>
        <dbReference type="RuleBase" id="RU000722"/>
    </source>
</evidence>
<keyword evidence="4 13" id="KW-0596">Phosphopantetheine</keyword>
<dbReference type="InterPro" id="IPR006162">
    <property type="entry name" value="Ppantetheine_attach_site"/>
</dbReference>
<dbReference type="GO" id="GO:0031177">
    <property type="term" value="F:phosphopantetheine binding"/>
    <property type="evidence" value="ECO:0007669"/>
    <property type="project" value="InterPro"/>
</dbReference>
<feature type="domain" description="Carrier" evidence="14">
    <location>
        <begin position="61"/>
        <end position="136"/>
    </location>
</feature>
<dbReference type="EMBL" id="CP136895">
    <property type="protein sequence ID" value="WOL12288.1"/>
    <property type="molecule type" value="Genomic_DNA"/>
</dbReference>
<dbReference type="GO" id="GO:0000036">
    <property type="term" value="F:acyl carrier activity"/>
    <property type="evidence" value="ECO:0007669"/>
    <property type="project" value="InterPro"/>
</dbReference>
<evidence type="ECO:0000256" key="11">
    <source>
        <dbReference type="ARBA" id="ARBA00023098"/>
    </source>
</evidence>
<dbReference type="Pfam" id="PF00550">
    <property type="entry name" value="PP-binding"/>
    <property type="match status" value="1"/>
</dbReference>
<dbReference type="InterPro" id="IPR009081">
    <property type="entry name" value="PP-bd_ACP"/>
</dbReference>
<keyword evidence="16" id="KW-1185">Reference proteome</keyword>
<evidence type="ECO:0000256" key="4">
    <source>
        <dbReference type="ARBA" id="ARBA00022450"/>
    </source>
</evidence>
<keyword evidence="8" id="KW-0934">Plastid</keyword>
<dbReference type="NCBIfam" id="NF002148">
    <property type="entry name" value="PRK00982.1-2"/>
    <property type="match status" value="1"/>
</dbReference>
<dbReference type="AlphaFoldDB" id="A0AAQ3KNS2"/>
<evidence type="ECO:0000313" key="15">
    <source>
        <dbReference type="EMBL" id="WOL12288.1"/>
    </source>
</evidence>
<evidence type="ECO:0000256" key="9">
    <source>
        <dbReference type="ARBA" id="ARBA00022832"/>
    </source>
</evidence>
<keyword evidence="7" id="KW-0597">Phosphoprotein</keyword>
<dbReference type="GO" id="GO:0009507">
    <property type="term" value="C:chloroplast"/>
    <property type="evidence" value="ECO:0007669"/>
    <property type="project" value="UniProtKB-SubCell"/>
</dbReference>
<dbReference type="Gene3D" id="1.10.1200.10">
    <property type="entry name" value="ACP-like"/>
    <property type="match status" value="1"/>
</dbReference>
<dbReference type="NCBIfam" id="TIGR00517">
    <property type="entry name" value="acyl_carrier"/>
    <property type="match status" value="1"/>
</dbReference>
<dbReference type="PROSITE" id="PS00012">
    <property type="entry name" value="PHOSPHOPANTETHEINE"/>
    <property type="match status" value="1"/>
</dbReference>
<dbReference type="PANTHER" id="PTHR46153:SF20">
    <property type="entry name" value="ACYL CARRIER PROTEIN 2, CHLOROPLASTIC-RELATED"/>
    <property type="match status" value="1"/>
</dbReference>
<comment type="subcellular location">
    <subcellularLocation>
        <location evidence="2">Plastid</location>
        <location evidence="2">Chloroplast</location>
    </subcellularLocation>
</comment>
<dbReference type="InterPro" id="IPR044813">
    <property type="entry name" value="ACP_chloroplastic"/>
</dbReference>
<evidence type="ECO:0000313" key="16">
    <source>
        <dbReference type="Proteomes" id="UP001327560"/>
    </source>
</evidence>
<comment type="function">
    <text evidence="1 13">Carrier of the growing fatty acid chain in fatty acid biosynthesis.</text>
</comment>
<keyword evidence="10" id="KW-0809">Transit peptide</keyword>
<dbReference type="SUPFAM" id="SSF47336">
    <property type="entry name" value="ACP-like"/>
    <property type="match status" value="1"/>
</dbReference>
<name>A0AAQ3KNS2_9LILI</name>
<accession>A0AAQ3KNS2</accession>
<dbReference type="PANTHER" id="PTHR46153">
    <property type="entry name" value="ACYL CARRIER PROTEIN"/>
    <property type="match status" value="1"/>
</dbReference>
<keyword evidence="6" id="KW-0150">Chloroplast</keyword>
<comment type="similarity">
    <text evidence="3">Belongs to the acyl carrier protein (ACP) family.</text>
</comment>